<dbReference type="EMBL" id="KI894026">
    <property type="protein sequence ID" value="OCF21724.1"/>
    <property type="molecule type" value="Genomic_DNA"/>
</dbReference>
<accession>A0A1B9FSI6</accession>
<dbReference type="AlphaFoldDB" id="A0A1B9FSI6"/>
<organism evidence="2">
    <name type="scientific">Kwoniella bestiolae CBS 10118</name>
    <dbReference type="NCBI Taxonomy" id="1296100"/>
    <lineage>
        <taxon>Eukaryota</taxon>
        <taxon>Fungi</taxon>
        <taxon>Dikarya</taxon>
        <taxon>Basidiomycota</taxon>
        <taxon>Agaricomycotina</taxon>
        <taxon>Tremellomycetes</taxon>
        <taxon>Tremellales</taxon>
        <taxon>Cryptococcaceae</taxon>
        <taxon>Kwoniella</taxon>
    </lineage>
</organism>
<reference evidence="2" key="1">
    <citation type="submission" date="2013-07" db="EMBL/GenBank/DDBJ databases">
        <title>The Genome Sequence of Cryptococcus bestiolae CBS10118.</title>
        <authorList>
            <consortium name="The Broad Institute Genome Sequencing Platform"/>
            <person name="Cuomo C."/>
            <person name="Litvintseva A."/>
            <person name="Chen Y."/>
            <person name="Heitman J."/>
            <person name="Sun S."/>
            <person name="Springer D."/>
            <person name="Dromer F."/>
            <person name="Young S.K."/>
            <person name="Zeng Q."/>
            <person name="Gargeya S."/>
            <person name="Fitzgerald M."/>
            <person name="Abouelleil A."/>
            <person name="Alvarado L."/>
            <person name="Berlin A.M."/>
            <person name="Chapman S.B."/>
            <person name="Dewar J."/>
            <person name="Goldberg J."/>
            <person name="Griggs A."/>
            <person name="Gujja S."/>
            <person name="Hansen M."/>
            <person name="Howarth C."/>
            <person name="Imamovic A."/>
            <person name="Larimer J."/>
            <person name="McCowan C."/>
            <person name="Murphy C."/>
            <person name="Pearson M."/>
            <person name="Priest M."/>
            <person name="Roberts A."/>
            <person name="Saif S."/>
            <person name="Shea T."/>
            <person name="Sykes S."/>
            <person name="Wortman J."/>
            <person name="Nusbaum C."/>
            <person name="Birren B."/>
        </authorList>
    </citation>
    <scope>NUCLEOTIDE SEQUENCE [LARGE SCALE GENOMIC DNA]</scope>
    <source>
        <strain evidence="2">CBS 10118</strain>
    </source>
</reference>
<dbReference type="OrthoDB" id="2017695at2759"/>
<sequence>MAFDGVPPAQAFVAPPASVPSTSAAPAVPAEVPGAPVVGGEVLPKPVTPAEAITAEPAKALDPLAEPTILDKAQALAKPYLEKVEPYAHKVQEATKPYTDKIEAKTKEIIDKIEGNAPTTTPAPTSANTAERSIDNASATTSEAGEKAKGIFEQGLSAVQSTFTQITHTIDEKTASPTHPGFITQVTNAAHKVGERIEKALNDVSDAFPYVVLGTVDANTTPSAHPVQTTTNTVPHIVPGPL</sequence>
<dbReference type="VEuPathDB" id="FungiDB:I302_08501"/>
<feature type="region of interest" description="Disordered" evidence="1">
    <location>
        <begin position="223"/>
        <end position="242"/>
    </location>
</feature>
<feature type="region of interest" description="Disordered" evidence="1">
    <location>
        <begin position="114"/>
        <end position="146"/>
    </location>
</feature>
<feature type="compositionally biased region" description="Low complexity" evidence="1">
    <location>
        <begin position="116"/>
        <end position="130"/>
    </location>
</feature>
<evidence type="ECO:0000313" key="2">
    <source>
        <dbReference type="EMBL" id="OCF21724.1"/>
    </source>
</evidence>
<proteinExistence type="predicted"/>
<evidence type="ECO:0000256" key="1">
    <source>
        <dbReference type="SAM" id="MobiDB-lite"/>
    </source>
</evidence>
<reference evidence="2" key="2">
    <citation type="submission" date="2014-01" db="EMBL/GenBank/DDBJ databases">
        <title>Evolution of pathogenesis and genome organization in the Tremellales.</title>
        <authorList>
            <person name="Cuomo C."/>
            <person name="Litvintseva A."/>
            <person name="Heitman J."/>
            <person name="Chen Y."/>
            <person name="Sun S."/>
            <person name="Springer D."/>
            <person name="Dromer F."/>
            <person name="Young S."/>
            <person name="Zeng Q."/>
            <person name="Chapman S."/>
            <person name="Gujja S."/>
            <person name="Saif S."/>
            <person name="Birren B."/>
        </authorList>
    </citation>
    <scope>NUCLEOTIDE SEQUENCE</scope>
    <source>
        <strain evidence="2">CBS 10118</strain>
    </source>
</reference>
<gene>
    <name evidence="2" type="ORF">I302_08501</name>
</gene>
<protein>
    <submittedName>
        <fullName evidence="2">Uncharacterized protein</fullName>
    </submittedName>
</protein>
<name>A0A1B9FSI6_9TREE</name>
<feature type="compositionally biased region" description="Polar residues" evidence="1">
    <location>
        <begin position="223"/>
        <end position="234"/>
    </location>
</feature>